<dbReference type="EMBL" id="CAJOBP010045993">
    <property type="protein sequence ID" value="CAF4789283.1"/>
    <property type="molecule type" value="Genomic_DNA"/>
</dbReference>
<accession>A0A821NR03</accession>
<dbReference type="AlphaFoldDB" id="A0A821NR03"/>
<organism evidence="1 2">
    <name type="scientific">Rotaria socialis</name>
    <dbReference type="NCBI Taxonomy" id="392032"/>
    <lineage>
        <taxon>Eukaryota</taxon>
        <taxon>Metazoa</taxon>
        <taxon>Spiralia</taxon>
        <taxon>Gnathifera</taxon>
        <taxon>Rotifera</taxon>
        <taxon>Eurotatoria</taxon>
        <taxon>Bdelloidea</taxon>
        <taxon>Philodinida</taxon>
        <taxon>Philodinidae</taxon>
        <taxon>Rotaria</taxon>
    </lineage>
</organism>
<evidence type="ECO:0000313" key="1">
    <source>
        <dbReference type="EMBL" id="CAF4789283.1"/>
    </source>
</evidence>
<proteinExistence type="predicted"/>
<gene>
    <name evidence="1" type="ORF">UJA718_LOCUS40760</name>
</gene>
<name>A0A821NR03_9BILA</name>
<evidence type="ECO:0000313" key="2">
    <source>
        <dbReference type="Proteomes" id="UP000663873"/>
    </source>
</evidence>
<dbReference type="Proteomes" id="UP000663873">
    <property type="component" value="Unassembled WGS sequence"/>
</dbReference>
<keyword evidence="2" id="KW-1185">Reference proteome</keyword>
<comment type="caution">
    <text evidence="1">The sequence shown here is derived from an EMBL/GenBank/DDBJ whole genome shotgun (WGS) entry which is preliminary data.</text>
</comment>
<reference evidence="1" key="1">
    <citation type="submission" date="2021-02" db="EMBL/GenBank/DDBJ databases">
        <authorList>
            <person name="Nowell W R."/>
        </authorList>
    </citation>
    <scope>NUCLEOTIDE SEQUENCE</scope>
</reference>
<sequence>MIKDPWRQVYIEQFIKAIEERQKHIRQHTQYQTQRRIHFFYRRSDDHRKHWHLFTKLTSEQLALLTRGPKYVLPCQIQFYRQGTKEKIIEQEQNYY</sequence>
<protein>
    <submittedName>
        <fullName evidence="1">Uncharacterized protein</fullName>
    </submittedName>
</protein>